<name>A0A822XY30_NELNU</name>
<feature type="transmembrane region" description="Helical" evidence="1">
    <location>
        <begin position="91"/>
        <end position="111"/>
    </location>
</feature>
<proteinExistence type="predicted"/>
<evidence type="ECO:0000259" key="2">
    <source>
        <dbReference type="Pfam" id="PF01073"/>
    </source>
</evidence>
<dbReference type="InterPro" id="IPR036291">
    <property type="entry name" value="NAD(P)-bd_dom_sf"/>
</dbReference>
<evidence type="ECO:0000313" key="4">
    <source>
        <dbReference type="Proteomes" id="UP000607653"/>
    </source>
</evidence>
<feature type="domain" description="3-beta hydroxysteroid dehydrogenase/isomerase" evidence="2">
    <location>
        <begin position="16"/>
        <end position="92"/>
    </location>
</feature>
<keyword evidence="4" id="KW-1185">Reference proteome</keyword>
<dbReference type="Proteomes" id="UP000607653">
    <property type="component" value="Unassembled WGS sequence"/>
</dbReference>
<dbReference type="GO" id="GO:0016616">
    <property type="term" value="F:oxidoreductase activity, acting on the CH-OH group of donors, NAD or NADP as acceptor"/>
    <property type="evidence" value="ECO:0007669"/>
    <property type="project" value="InterPro"/>
</dbReference>
<dbReference type="SUPFAM" id="SSF51735">
    <property type="entry name" value="NAD(P)-binding Rossmann-fold domains"/>
    <property type="match status" value="1"/>
</dbReference>
<organism evidence="3 4">
    <name type="scientific">Nelumbo nucifera</name>
    <name type="common">Sacred lotus</name>
    <dbReference type="NCBI Taxonomy" id="4432"/>
    <lineage>
        <taxon>Eukaryota</taxon>
        <taxon>Viridiplantae</taxon>
        <taxon>Streptophyta</taxon>
        <taxon>Embryophyta</taxon>
        <taxon>Tracheophyta</taxon>
        <taxon>Spermatophyta</taxon>
        <taxon>Magnoliopsida</taxon>
        <taxon>Proteales</taxon>
        <taxon>Nelumbonaceae</taxon>
        <taxon>Nelumbo</taxon>
    </lineage>
</organism>
<dbReference type="InterPro" id="IPR002225">
    <property type="entry name" value="3Beta_OHSteriod_DH/Estase"/>
</dbReference>
<evidence type="ECO:0000313" key="3">
    <source>
        <dbReference type="EMBL" id="DAD25217.1"/>
    </source>
</evidence>
<comment type="caution">
    <text evidence="3">The sequence shown here is derived from an EMBL/GenBank/DDBJ whole genome shotgun (WGS) entry which is preliminary data.</text>
</comment>
<sequence length="113" mass="12328">MATVEDSVDEALETCVVLGGRSFIGRSLVLKLLESKKWIVRIADSAPSLHLDLNEQSSVLSEAISTGRASYFQVDVREKTQIVRGESSMQLTVFGVHTVLFSLLGSVIVVFTN</sequence>
<dbReference type="Pfam" id="PF01073">
    <property type="entry name" value="3Beta_HSD"/>
    <property type="match status" value="1"/>
</dbReference>
<keyword evidence="1" id="KW-1133">Transmembrane helix</keyword>
<dbReference type="GO" id="GO:0006694">
    <property type="term" value="P:steroid biosynthetic process"/>
    <property type="evidence" value="ECO:0007669"/>
    <property type="project" value="InterPro"/>
</dbReference>
<evidence type="ECO:0000256" key="1">
    <source>
        <dbReference type="SAM" id="Phobius"/>
    </source>
</evidence>
<dbReference type="Gene3D" id="3.40.50.720">
    <property type="entry name" value="NAD(P)-binding Rossmann-like Domain"/>
    <property type="match status" value="1"/>
</dbReference>
<dbReference type="AlphaFoldDB" id="A0A822XY30"/>
<keyword evidence="1" id="KW-0472">Membrane</keyword>
<accession>A0A822XY30</accession>
<reference evidence="3 4" key="1">
    <citation type="journal article" date="2020" name="Mol. Biol. Evol.">
        <title>Distinct Expression and Methylation Patterns for Genes with Different Fates following a Single Whole-Genome Duplication in Flowering Plants.</title>
        <authorList>
            <person name="Shi T."/>
            <person name="Rahmani R.S."/>
            <person name="Gugger P.F."/>
            <person name="Wang M."/>
            <person name="Li H."/>
            <person name="Zhang Y."/>
            <person name="Li Z."/>
            <person name="Wang Q."/>
            <person name="Van de Peer Y."/>
            <person name="Marchal K."/>
            <person name="Chen J."/>
        </authorList>
    </citation>
    <scope>NUCLEOTIDE SEQUENCE [LARGE SCALE GENOMIC DNA]</scope>
    <source>
        <tissue evidence="3">Leaf</tissue>
    </source>
</reference>
<gene>
    <name evidence="3" type="ORF">HUJ06_026681</name>
</gene>
<dbReference type="EMBL" id="DUZY01000001">
    <property type="protein sequence ID" value="DAD25217.1"/>
    <property type="molecule type" value="Genomic_DNA"/>
</dbReference>
<protein>
    <recommendedName>
        <fullName evidence="2">3-beta hydroxysteroid dehydrogenase/isomerase domain-containing protein</fullName>
    </recommendedName>
</protein>
<keyword evidence="1" id="KW-0812">Transmembrane</keyword>